<gene>
    <name evidence="1" type="ORF">P262_02777</name>
</gene>
<organism evidence="1 2">
    <name type="scientific">Cronobacter malonaticus</name>
    <dbReference type="NCBI Taxonomy" id="413503"/>
    <lineage>
        <taxon>Bacteria</taxon>
        <taxon>Pseudomonadati</taxon>
        <taxon>Pseudomonadota</taxon>
        <taxon>Gammaproteobacteria</taxon>
        <taxon>Enterobacterales</taxon>
        <taxon>Enterobacteriaceae</taxon>
        <taxon>Cronobacter</taxon>
    </lineage>
</organism>
<dbReference type="AlphaFoldDB" id="V5TYI1"/>
<dbReference type="KEGG" id="csi:P262_02777"/>
<evidence type="ECO:0000313" key="1">
    <source>
        <dbReference type="EMBL" id="AHB70341.1"/>
    </source>
</evidence>
<dbReference type="EMBL" id="CP006731">
    <property type="protein sequence ID" value="AHB70341.1"/>
    <property type="molecule type" value="Genomic_DNA"/>
</dbReference>
<dbReference type="HOGENOM" id="CLU_035121_0_0_6"/>
<sequence length="570" mass="61124">MPIFTEDPGTGINQPISNAPAGLGESLLSSLQQGFEEGPVMSGVRFSSADRLANDPNSAIVSKQEADEQLKQYGVKSINVPDNGVTKAFLDHVVEERQNSLARQQIAMSAPSGWAATPLNFAASLAGSMADPGNVALALVPFAGEAKAASVAGRFGERLVAGARMGAAQAVATVPLTAQAAAASGDDFTYGNALESTFFNTIAGGLMHAGGGLIADLVRARRPVGAVNEPDTPLTADAIQPEAQPVPAITPDNIPSGVNIPERGTNSDLAAAISSDAESYAYSRAYDDVVPDYMARQQDLQTGQIDNVADLRTELSANLRRADELDATLQHRTTEYQGQRMKFKEARRLAQKDIDAEKAQIYARNEEINQALERNAAAEQARGRQAQLSRGEIPDDLKVTISERAQQIRDGMQMSPVAGAVRTAASAIREADWSVNQQAYRAALAHMMEGRSPDVEPFYELHKPALRERAIQRIQNPERLVDETARPVSETADRVYQETQKADHELTAAAADLENEFNISNALLDDIAVDNPELAATMRENLNVIVAEASDNSMSNAFRAFAACMINRGI</sequence>
<evidence type="ECO:0000313" key="2">
    <source>
        <dbReference type="Proteomes" id="UP000018545"/>
    </source>
</evidence>
<name>V5TYI1_9ENTR</name>
<proteinExistence type="predicted"/>
<accession>V5TYI1</accession>
<dbReference type="RefSeq" id="WP_023898701.1">
    <property type="nucleotide sequence ID" value="NC_023032.1"/>
</dbReference>
<dbReference type="Proteomes" id="UP000018545">
    <property type="component" value="Chromosome"/>
</dbReference>
<dbReference type="PATRIC" id="fig|1401659.3.peg.1959"/>
<reference evidence="1 2" key="1">
    <citation type="journal article" date="2014" name="Genome Announc.">
        <title>Complete Genome Sequence of Cronobacter sakazakii Strain CMCC 45402.</title>
        <authorList>
            <person name="Zhao Z."/>
            <person name="Wang L."/>
            <person name="Wang B."/>
            <person name="Liang H."/>
            <person name="Ye Q."/>
            <person name="Zeng M."/>
        </authorList>
    </citation>
    <scope>NUCLEOTIDE SEQUENCE [LARGE SCALE GENOMIC DNA]</scope>
    <source>
        <strain evidence="2">45402</strain>
    </source>
</reference>
<protein>
    <submittedName>
        <fullName evidence="1">Uncharacterized protein</fullName>
    </submittedName>
</protein>